<evidence type="ECO:0000313" key="2">
    <source>
        <dbReference type="EMBL" id="XAN19793.1"/>
    </source>
</evidence>
<dbReference type="RefSeq" id="WP_252979088.1">
    <property type="nucleotide sequence ID" value="NZ_CP154792.1"/>
</dbReference>
<keyword evidence="3" id="KW-1185">Reference proteome</keyword>
<dbReference type="PANTHER" id="PTHR30419">
    <property type="entry name" value="HTH-TYPE TRANSCRIPTIONAL REGULATOR YBHD"/>
    <property type="match status" value="1"/>
</dbReference>
<proteinExistence type="predicted"/>
<dbReference type="InterPro" id="IPR005119">
    <property type="entry name" value="LysR_subst-bd"/>
</dbReference>
<dbReference type="Proteomes" id="UP001446337">
    <property type="component" value="Chromosome"/>
</dbReference>
<sequence length="238" mass="26024">MKHCISLLQTMTQLDGELNDLKQGAVRHLRLCASTAAVDQFLPQLLADQARAYPKVIIELEEQVSGGVVNALREGRADIGVLVEGPDTRGLETRLFRQDELVLVLPAGHQLAAVRSPLRFDDALDEQWIGLTTGASLLQQQQQAAVASQRPLKLRMQVRSFDAVCHLVAAGLGVALLPKGAALPLVRALKLTWRPLTDKWARRRLLVAVLAGTTDPAIKTFVDFLTEASQTTNNKQSK</sequence>
<evidence type="ECO:0000259" key="1">
    <source>
        <dbReference type="Pfam" id="PF03466"/>
    </source>
</evidence>
<dbReference type="InterPro" id="IPR050950">
    <property type="entry name" value="HTH-type_LysR_regulators"/>
</dbReference>
<reference evidence="2 3" key="1">
    <citation type="submission" date="2024-05" db="EMBL/GenBank/DDBJ databases">
        <title>Achromobacter denitrificans. BP1, complete genome.</title>
        <authorList>
            <person name="Zhang B."/>
        </authorList>
    </citation>
    <scope>NUCLEOTIDE SEQUENCE [LARGE SCALE GENOMIC DNA]</scope>
    <source>
        <strain evidence="2 3">BP1</strain>
    </source>
</reference>
<organism evidence="2 3">
    <name type="scientific">Achromobacter denitrificans</name>
    <name type="common">Alcaligenes denitrificans</name>
    <dbReference type="NCBI Taxonomy" id="32002"/>
    <lineage>
        <taxon>Bacteria</taxon>
        <taxon>Pseudomonadati</taxon>
        <taxon>Pseudomonadota</taxon>
        <taxon>Betaproteobacteria</taxon>
        <taxon>Burkholderiales</taxon>
        <taxon>Alcaligenaceae</taxon>
        <taxon>Achromobacter</taxon>
    </lineage>
</organism>
<evidence type="ECO:0000313" key="3">
    <source>
        <dbReference type="Proteomes" id="UP001446337"/>
    </source>
</evidence>
<gene>
    <name evidence="2" type="ORF">AAIK43_12090</name>
</gene>
<dbReference type="PANTHER" id="PTHR30419:SF2">
    <property type="entry name" value="LYSR FAMILY TRANSCRIPTIONAL REGULATOR"/>
    <property type="match status" value="1"/>
</dbReference>
<accession>A0ABZ3GFT4</accession>
<dbReference type="SUPFAM" id="SSF53850">
    <property type="entry name" value="Periplasmic binding protein-like II"/>
    <property type="match status" value="1"/>
</dbReference>
<feature type="domain" description="LysR substrate-binding" evidence="1">
    <location>
        <begin position="23"/>
        <end position="228"/>
    </location>
</feature>
<name>A0ABZ3GFT4_ACHDE</name>
<dbReference type="Pfam" id="PF03466">
    <property type="entry name" value="LysR_substrate"/>
    <property type="match status" value="1"/>
</dbReference>
<dbReference type="EMBL" id="CP154792">
    <property type="protein sequence ID" value="XAN19793.1"/>
    <property type="molecule type" value="Genomic_DNA"/>
</dbReference>
<protein>
    <submittedName>
        <fullName evidence="2">LysR substrate-binding domain-containing protein</fullName>
    </submittedName>
</protein>
<dbReference type="Gene3D" id="3.40.190.290">
    <property type="match status" value="1"/>
</dbReference>